<protein>
    <recommendedName>
        <fullName evidence="2">Protein kinase domain-containing protein</fullName>
    </recommendedName>
</protein>
<reference evidence="3 4" key="1">
    <citation type="submission" date="2018-10" db="EMBL/GenBank/DDBJ databases">
        <authorList>
            <consortium name="IHU Genomes"/>
        </authorList>
    </citation>
    <scope>NUCLEOTIDE SEQUENCE [LARGE SCALE GENOMIC DNA]</scope>
    <source>
        <strain evidence="3 4">A1</strain>
    </source>
</reference>
<dbReference type="SMART" id="SM00220">
    <property type="entry name" value="S_TKc"/>
    <property type="match status" value="1"/>
</dbReference>
<organism evidence="3 4">
    <name type="scientific">Yasminevirus sp. GU-2018</name>
    <dbReference type="NCBI Taxonomy" id="2420051"/>
    <lineage>
        <taxon>Viruses</taxon>
        <taxon>Varidnaviria</taxon>
        <taxon>Bamfordvirae</taxon>
        <taxon>Nucleocytoviricota</taxon>
        <taxon>Megaviricetes</taxon>
        <taxon>Imitervirales</taxon>
        <taxon>Mimiviridae</taxon>
        <taxon>Klosneuvirinae</taxon>
        <taxon>Yasminevirus</taxon>
        <taxon>Yasminevirus saudimassiliense</taxon>
    </lineage>
</organism>
<comment type="caution">
    <text evidence="3">The sequence shown here is derived from an EMBL/GenBank/DDBJ whole genome shotgun (WGS) entry which is preliminary data.</text>
</comment>
<dbReference type="SUPFAM" id="SSF56112">
    <property type="entry name" value="Protein kinase-like (PK-like)"/>
    <property type="match status" value="1"/>
</dbReference>
<feature type="compositionally biased region" description="Polar residues" evidence="1">
    <location>
        <begin position="594"/>
        <end position="603"/>
    </location>
</feature>
<keyword evidence="4" id="KW-1185">Reference proteome</keyword>
<accession>A0A5K0U9X0</accession>
<feature type="compositionally biased region" description="Basic and acidic residues" evidence="1">
    <location>
        <begin position="548"/>
        <end position="574"/>
    </location>
</feature>
<dbReference type="Pfam" id="PF00069">
    <property type="entry name" value="Pkinase"/>
    <property type="match status" value="1"/>
</dbReference>
<dbReference type="InterPro" id="IPR008271">
    <property type="entry name" value="Ser/Thr_kinase_AS"/>
</dbReference>
<sequence length="633" mass="72515">MGDNSKKDELFKRVAQLVNVRLTETKLLGEGTYSYVLGVDPKRVVKVYKDKDSYRQEKIRTSDFFEAGSFREIVLNPILKHPRIFQYDEIKYDNQIGIYKIGKRMKGTVSDIITEFDKNMFFTILKDVVSALKHIHSYGMIHSDIKPANILYTKTVGGKYVFLLCDFNIMQLATCDFKDNQNYKIFATQNYSCSTDVRDVTIDIHMLGATLLNLCLNEYKDSYDLALLRSRRDDIVKKFGSTCYLVLEIMLAPQKHRGYIQHIEEIIKKGESAGVDVRTDTDFTNTETENRWYYHNMCRDEITNHFFTCDPELIDDYHNLADIYAEVRNEIASGVKNNPNAEKTTGFSFATKVLTKLIQNRYTTTERVAKFFAQTLCIFPKDDTVEDWVDSYPKKQIAPPEKEEGSKKVKKGKKGTQDKKADVVEVDHSDDYKELNEVALRICRSILHLNYHLISCEGCLRDISRILTPENFLNDDSVSEFKLDYDSDDDLFEDGNDNADICKKEISEDSDNVNESSGNESNSNESSGDEDNDKKNKQVTKAVNFKKANSETKPAKVSKQEYDKVSSPRSEKHPKITVKNKGLKQDSKRDLFVNTDTPDTSSTPEKEEKVVKPVKKPARGLPKKPVRATKKSS</sequence>
<dbReference type="InterPro" id="IPR000719">
    <property type="entry name" value="Prot_kinase_dom"/>
</dbReference>
<feature type="region of interest" description="Disordered" evidence="1">
    <location>
        <begin position="506"/>
        <end position="633"/>
    </location>
</feature>
<proteinExistence type="predicted"/>
<feature type="compositionally biased region" description="Low complexity" evidence="1">
    <location>
        <begin position="513"/>
        <end position="526"/>
    </location>
</feature>
<dbReference type="EMBL" id="UPSH01000001">
    <property type="protein sequence ID" value="VBB18787.1"/>
    <property type="molecule type" value="Genomic_DNA"/>
</dbReference>
<dbReference type="PROSITE" id="PS00108">
    <property type="entry name" value="PROTEIN_KINASE_ST"/>
    <property type="match status" value="1"/>
</dbReference>
<dbReference type="InterPro" id="IPR011009">
    <property type="entry name" value="Kinase-like_dom_sf"/>
</dbReference>
<dbReference type="GO" id="GO:0004672">
    <property type="term" value="F:protein kinase activity"/>
    <property type="evidence" value="ECO:0007669"/>
    <property type="project" value="InterPro"/>
</dbReference>
<gene>
    <name evidence="3" type="ORF">YASMINEVIRUS_1319</name>
</gene>
<evidence type="ECO:0000256" key="1">
    <source>
        <dbReference type="SAM" id="MobiDB-lite"/>
    </source>
</evidence>
<dbReference type="Proteomes" id="UP000594342">
    <property type="component" value="Unassembled WGS sequence"/>
</dbReference>
<dbReference type="PROSITE" id="PS50011">
    <property type="entry name" value="PROTEIN_KINASE_DOM"/>
    <property type="match status" value="1"/>
</dbReference>
<dbReference type="PANTHER" id="PTHR44167:SF24">
    <property type="entry name" value="SERINE_THREONINE-PROTEIN KINASE CHK2"/>
    <property type="match status" value="1"/>
</dbReference>
<feature type="domain" description="Protein kinase" evidence="2">
    <location>
        <begin position="22"/>
        <end position="293"/>
    </location>
</feature>
<dbReference type="Gene3D" id="1.10.510.10">
    <property type="entry name" value="Transferase(Phosphotransferase) domain 1"/>
    <property type="match status" value="1"/>
</dbReference>
<evidence type="ECO:0000259" key="2">
    <source>
        <dbReference type="PROSITE" id="PS50011"/>
    </source>
</evidence>
<evidence type="ECO:0000313" key="3">
    <source>
        <dbReference type="EMBL" id="VBB18787.1"/>
    </source>
</evidence>
<feature type="region of interest" description="Disordered" evidence="1">
    <location>
        <begin position="396"/>
        <end position="422"/>
    </location>
</feature>
<feature type="compositionally biased region" description="Basic residues" evidence="1">
    <location>
        <begin position="612"/>
        <end position="633"/>
    </location>
</feature>
<dbReference type="GO" id="GO:0005524">
    <property type="term" value="F:ATP binding"/>
    <property type="evidence" value="ECO:0007669"/>
    <property type="project" value="InterPro"/>
</dbReference>
<name>A0A5K0U9X0_9VIRU</name>
<evidence type="ECO:0000313" key="4">
    <source>
        <dbReference type="Proteomes" id="UP000594342"/>
    </source>
</evidence>
<dbReference type="PANTHER" id="PTHR44167">
    <property type="entry name" value="OVARIAN-SPECIFIC SERINE/THREONINE-PROTEIN KINASE LOK-RELATED"/>
    <property type="match status" value="1"/>
</dbReference>